<name>A0A0S4JFE6_BODSA</name>
<evidence type="ECO:0000256" key="1">
    <source>
        <dbReference type="ARBA" id="ARBA00022441"/>
    </source>
</evidence>
<evidence type="ECO:0000313" key="3">
    <source>
        <dbReference type="EMBL" id="CUG87874.1"/>
    </source>
</evidence>
<evidence type="ECO:0000256" key="2">
    <source>
        <dbReference type="ARBA" id="ARBA00022737"/>
    </source>
</evidence>
<dbReference type="Pfam" id="PF24681">
    <property type="entry name" value="Kelch_KLHDC2_KLHL20_DRC7"/>
    <property type="match status" value="2"/>
</dbReference>
<dbReference type="VEuPathDB" id="TriTrypDB:BSAL_12470"/>
<reference evidence="4" key="1">
    <citation type="submission" date="2015-09" db="EMBL/GenBank/DDBJ databases">
        <authorList>
            <consortium name="Pathogen Informatics"/>
        </authorList>
    </citation>
    <scope>NUCLEOTIDE SEQUENCE [LARGE SCALE GENOMIC DNA]</scope>
    <source>
        <strain evidence="4">Lake Konstanz</strain>
    </source>
</reference>
<evidence type="ECO:0008006" key="5">
    <source>
        <dbReference type="Google" id="ProtNLM"/>
    </source>
</evidence>
<dbReference type="InterPro" id="IPR015915">
    <property type="entry name" value="Kelch-typ_b-propeller"/>
</dbReference>
<dbReference type="Proteomes" id="UP000051952">
    <property type="component" value="Unassembled WGS sequence"/>
</dbReference>
<dbReference type="SUPFAM" id="SSF117281">
    <property type="entry name" value="Kelch motif"/>
    <property type="match status" value="1"/>
</dbReference>
<accession>A0A0S4JFE6</accession>
<dbReference type="OrthoDB" id="432528at2759"/>
<dbReference type="EMBL" id="CYKH01001595">
    <property type="protein sequence ID" value="CUG87874.1"/>
    <property type="molecule type" value="Genomic_DNA"/>
</dbReference>
<dbReference type="Gene3D" id="2.120.10.80">
    <property type="entry name" value="Kelch-type beta propeller"/>
    <property type="match status" value="2"/>
</dbReference>
<organism evidence="3 4">
    <name type="scientific">Bodo saltans</name>
    <name type="common">Flagellated protozoan</name>
    <dbReference type="NCBI Taxonomy" id="75058"/>
    <lineage>
        <taxon>Eukaryota</taxon>
        <taxon>Discoba</taxon>
        <taxon>Euglenozoa</taxon>
        <taxon>Kinetoplastea</taxon>
        <taxon>Metakinetoplastina</taxon>
        <taxon>Eubodonida</taxon>
        <taxon>Bodonidae</taxon>
        <taxon>Bodo</taxon>
    </lineage>
</organism>
<sequence length="401" mass="44851">MLPPLLILKDRDQSVMVRTYLVKRTSALENRGLEASMPPPSCCQSMVQFEEKMYIFGGAVLGVAFNTVHSFDTKTEQWVLHDTKNSEIACRRMSHSTVVFEESMVVFGGMDLNVVHGDLLSLNLRNFEWSVLPSLGHQHPGVRRSHAAAVHGRKMYISMGLPSHRPPDLWSYDFDSKHWAAVRCNQLFGMPPVSLHGHSMCVSENSLYLFGGCVTAPTGASSYSNRLYEYNIATNMWTSVRVAEYPMPSPRYAHVMAISEGRIVVHGGDSEDCAKYYDDLWFIDIRNTGGGGVLAWQRHRDGGTRRPCARSGHCCAVLGDALYIFGGESPGEAFSMVHYSNQLYRIPLTLSTRLPLTDLCGRWLARAVDVDDICIPPAAASVLKRYRCIEVAEKLMTFHHD</sequence>
<keyword evidence="1" id="KW-0880">Kelch repeat</keyword>
<dbReference type="PANTHER" id="PTHR46093:SF18">
    <property type="entry name" value="FIBRONECTIN TYPE-III DOMAIN-CONTAINING PROTEIN"/>
    <property type="match status" value="1"/>
</dbReference>
<evidence type="ECO:0000313" key="4">
    <source>
        <dbReference type="Proteomes" id="UP000051952"/>
    </source>
</evidence>
<dbReference type="PANTHER" id="PTHR46093">
    <property type="entry name" value="ACYL-COA-BINDING DOMAIN-CONTAINING PROTEIN 5"/>
    <property type="match status" value="1"/>
</dbReference>
<keyword evidence="2" id="KW-0677">Repeat</keyword>
<gene>
    <name evidence="3" type="ORF">BSAL_12470</name>
</gene>
<dbReference type="OMA" id="GHSAQVE"/>
<protein>
    <recommendedName>
        <fullName evidence="5">Kelch repeat protein</fullName>
    </recommendedName>
</protein>
<proteinExistence type="predicted"/>
<keyword evidence="4" id="KW-1185">Reference proteome</keyword>
<dbReference type="AlphaFoldDB" id="A0A0S4JFE6"/>